<evidence type="ECO:0000313" key="1">
    <source>
        <dbReference type="EMBL" id="KAG0149713.1"/>
    </source>
</evidence>
<keyword evidence="2" id="KW-1185">Reference proteome</keyword>
<evidence type="ECO:0000313" key="2">
    <source>
        <dbReference type="Proteomes" id="UP000886653"/>
    </source>
</evidence>
<name>A0A9P6NPA0_9BASI</name>
<protein>
    <submittedName>
        <fullName evidence="1">Uncharacterized protein</fullName>
    </submittedName>
</protein>
<sequence length="144" mass="15683">MVHVDESSDSDANHSGLYAMLKQMFDASRAVAAITVEMVDASTLLSLAVTEKASKMSLQSTSQPTFFPPMRWMKAVNNGKDVAKLLAASTNKKINNLKPGRFVVRAPPNSTPLTNCTALQIVDKNKRCDQLMGLVSDGKLVWDL</sequence>
<dbReference type="Proteomes" id="UP000886653">
    <property type="component" value="Unassembled WGS sequence"/>
</dbReference>
<dbReference type="AlphaFoldDB" id="A0A9P6NPA0"/>
<dbReference type="EMBL" id="MU167225">
    <property type="protein sequence ID" value="KAG0149713.1"/>
    <property type="molecule type" value="Genomic_DNA"/>
</dbReference>
<reference evidence="1" key="1">
    <citation type="submission" date="2013-11" db="EMBL/GenBank/DDBJ databases">
        <title>Genome sequence of the fusiform rust pathogen reveals effectors for host alternation and coevolution with pine.</title>
        <authorList>
            <consortium name="DOE Joint Genome Institute"/>
            <person name="Smith K."/>
            <person name="Pendleton A."/>
            <person name="Kubisiak T."/>
            <person name="Anderson C."/>
            <person name="Salamov A."/>
            <person name="Aerts A."/>
            <person name="Riley R."/>
            <person name="Clum A."/>
            <person name="Lindquist E."/>
            <person name="Ence D."/>
            <person name="Campbell M."/>
            <person name="Kronenberg Z."/>
            <person name="Feau N."/>
            <person name="Dhillon B."/>
            <person name="Hamelin R."/>
            <person name="Burleigh J."/>
            <person name="Smith J."/>
            <person name="Yandell M."/>
            <person name="Nelson C."/>
            <person name="Grigoriev I."/>
            <person name="Davis J."/>
        </authorList>
    </citation>
    <scope>NUCLEOTIDE SEQUENCE</scope>
    <source>
        <strain evidence="1">G11</strain>
    </source>
</reference>
<gene>
    <name evidence="1" type="ORF">CROQUDRAFT_104861</name>
</gene>
<comment type="caution">
    <text evidence="1">The sequence shown here is derived from an EMBL/GenBank/DDBJ whole genome shotgun (WGS) entry which is preliminary data.</text>
</comment>
<proteinExistence type="predicted"/>
<accession>A0A9P6NPA0</accession>
<organism evidence="1 2">
    <name type="scientific">Cronartium quercuum f. sp. fusiforme G11</name>
    <dbReference type="NCBI Taxonomy" id="708437"/>
    <lineage>
        <taxon>Eukaryota</taxon>
        <taxon>Fungi</taxon>
        <taxon>Dikarya</taxon>
        <taxon>Basidiomycota</taxon>
        <taxon>Pucciniomycotina</taxon>
        <taxon>Pucciniomycetes</taxon>
        <taxon>Pucciniales</taxon>
        <taxon>Coleosporiaceae</taxon>
        <taxon>Cronartium</taxon>
    </lineage>
</organism>